<comment type="caution">
    <text evidence="2">The sequence shown here is derived from an EMBL/GenBank/DDBJ whole genome shotgun (WGS) entry which is preliminary data.</text>
</comment>
<dbReference type="AlphaFoldDB" id="A0A423ST92"/>
<evidence type="ECO:0000256" key="1">
    <source>
        <dbReference type="SAM" id="MobiDB-lite"/>
    </source>
</evidence>
<proteinExistence type="predicted"/>
<dbReference type="OrthoDB" id="6371812at2759"/>
<protein>
    <submittedName>
        <fullName evidence="2">Uncharacterized protein</fullName>
    </submittedName>
</protein>
<dbReference type="Proteomes" id="UP000283509">
    <property type="component" value="Unassembled WGS sequence"/>
</dbReference>
<organism evidence="2 3">
    <name type="scientific">Penaeus vannamei</name>
    <name type="common">Whiteleg shrimp</name>
    <name type="synonym">Litopenaeus vannamei</name>
    <dbReference type="NCBI Taxonomy" id="6689"/>
    <lineage>
        <taxon>Eukaryota</taxon>
        <taxon>Metazoa</taxon>
        <taxon>Ecdysozoa</taxon>
        <taxon>Arthropoda</taxon>
        <taxon>Crustacea</taxon>
        <taxon>Multicrustacea</taxon>
        <taxon>Malacostraca</taxon>
        <taxon>Eumalacostraca</taxon>
        <taxon>Eucarida</taxon>
        <taxon>Decapoda</taxon>
        <taxon>Dendrobranchiata</taxon>
        <taxon>Penaeoidea</taxon>
        <taxon>Penaeidae</taxon>
        <taxon>Penaeus</taxon>
    </lineage>
</organism>
<name>A0A423ST92_PENVA</name>
<reference evidence="2 3" key="2">
    <citation type="submission" date="2019-01" db="EMBL/GenBank/DDBJ databases">
        <title>The decoding of complex shrimp genome reveals the adaptation for benthos swimmer, frequently molting mechanism and breeding impact on genome.</title>
        <authorList>
            <person name="Sun Y."/>
            <person name="Gao Y."/>
            <person name="Yu Y."/>
        </authorList>
    </citation>
    <scope>NUCLEOTIDE SEQUENCE [LARGE SCALE GENOMIC DNA]</scope>
    <source>
        <tissue evidence="2">Muscle</tissue>
    </source>
</reference>
<keyword evidence="3" id="KW-1185">Reference proteome</keyword>
<evidence type="ECO:0000313" key="2">
    <source>
        <dbReference type="EMBL" id="ROT67428.1"/>
    </source>
</evidence>
<sequence>MASPVSFLVLLGAKLPDIVVVSSVLVILQLELPTKRLPLHWRVKGTTMRHAQDIAGRALQETRQEEREQMRFRHRRKKRFVELKGVSAEMLTLCIGGVRQRMRGSCPSWPLPDQEGLPGGRRNTWASVNAPPPPTQNTNTPAALQVTDRRLSGGTATADQLDAQARTKQTWRGRTHQVPI</sequence>
<dbReference type="EMBL" id="QCYY01002810">
    <property type="protein sequence ID" value="ROT67428.1"/>
    <property type="molecule type" value="Genomic_DNA"/>
</dbReference>
<feature type="region of interest" description="Disordered" evidence="1">
    <location>
        <begin position="112"/>
        <end position="180"/>
    </location>
</feature>
<gene>
    <name evidence="2" type="ORF">C7M84_014509</name>
</gene>
<feature type="compositionally biased region" description="Basic residues" evidence="1">
    <location>
        <begin position="169"/>
        <end position="180"/>
    </location>
</feature>
<evidence type="ECO:0000313" key="3">
    <source>
        <dbReference type="Proteomes" id="UP000283509"/>
    </source>
</evidence>
<accession>A0A423ST92</accession>
<reference evidence="2 3" key="1">
    <citation type="submission" date="2018-04" db="EMBL/GenBank/DDBJ databases">
        <authorList>
            <person name="Zhang X."/>
            <person name="Yuan J."/>
            <person name="Li F."/>
            <person name="Xiang J."/>
        </authorList>
    </citation>
    <scope>NUCLEOTIDE SEQUENCE [LARGE SCALE GENOMIC DNA]</scope>
    <source>
        <tissue evidence="2">Muscle</tissue>
    </source>
</reference>